<dbReference type="Pfam" id="PF00651">
    <property type="entry name" value="BTB"/>
    <property type="match status" value="1"/>
</dbReference>
<dbReference type="EMBL" id="JAPDFW010000075">
    <property type="protein sequence ID" value="KAJ5073317.1"/>
    <property type="molecule type" value="Genomic_DNA"/>
</dbReference>
<sequence>METYSNLEKLSNDLKNLFQNQNKNEKEEESYFDFEIICEQNKTSFKTHKSILSSRSYYFKSLFKSKMKEYQENKLILKDVSSSILFPILNYFYSGKIEINLENAIEILIFSSKYLIDELIEISSNFIKKNFQFETIVDILKLSESMNLNKLLDFAYKFILENFEKFIKTSFFLELEENHLNSILLNDFIPTNEIEIFQSIIKWGKHKSNINQENQELEKEEKEKLQNQISNLIEKIRFIDFSKKELENTLKEDLIPNQISQKLIQFQKLQEENEKELKEFIEKENQNSFIFKTRFHFKSTIIEEGKHFNLIKGWINDDNFFFKMKLRFSTKKEEFDCKKWHSKCDDKGKTLIIIKTKDNYIFGGFTSIGFKKDKRWIYDSNSFIFSLRNDKNDRKPEKLSIKKGQESNAIYSHSDYGLLFGNDIYLLSNLQPGYSNTGVYYNIPNEITPRSNEAKNYLTGSYNSWVVDELETYFI</sequence>
<dbReference type="PROSITE" id="PS50097">
    <property type="entry name" value="BTB"/>
    <property type="match status" value="1"/>
</dbReference>
<dbReference type="InterPro" id="IPR011333">
    <property type="entry name" value="SKP1/BTB/POZ_sf"/>
</dbReference>
<keyword evidence="1" id="KW-0880">Kelch repeat</keyword>
<keyword evidence="3" id="KW-0175">Coiled coil</keyword>
<feature type="domain" description="BTB" evidence="4">
    <location>
        <begin position="32"/>
        <end position="101"/>
    </location>
</feature>
<accession>A0A9Q0RAP4</accession>
<evidence type="ECO:0000259" key="4">
    <source>
        <dbReference type="PROSITE" id="PS50097"/>
    </source>
</evidence>
<reference evidence="5" key="1">
    <citation type="submission" date="2022-10" db="EMBL/GenBank/DDBJ databases">
        <title>Novel sulphate-reducing endosymbionts in the free-living metamonad Anaeramoeba.</title>
        <authorList>
            <person name="Jerlstrom-Hultqvist J."/>
            <person name="Cepicka I."/>
            <person name="Gallot-Lavallee L."/>
            <person name="Salas-Leiva D."/>
            <person name="Curtis B.A."/>
            <person name="Zahonova K."/>
            <person name="Pipaliya S."/>
            <person name="Dacks J."/>
            <person name="Roger A.J."/>
        </authorList>
    </citation>
    <scope>NUCLEOTIDE SEQUENCE</scope>
    <source>
        <strain evidence="5">BMAN</strain>
    </source>
</reference>
<gene>
    <name evidence="5" type="ORF">M0811_08725</name>
</gene>
<dbReference type="Gene3D" id="1.25.40.420">
    <property type="match status" value="1"/>
</dbReference>
<dbReference type="Proteomes" id="UP001149090">
    <property type="component" value="Unassembled WGS sequence"/>
</dbReference>
<dbReference type="PANTHER" id="PTHR45632">
    <property type="entry name" value="LD33804P"/>
    <property type="match status" value="1"/>
</dbReference>
<dbReference type="PANTHER" id="PTHR45632:SF3">
    <property type="entry name" value="KELCH-LIKE PROTEIN 32"/>
    <property type="match status" value="1"/>
</dbReference>
<dbReference type="Pfam" id="PF07534">
    <property type="entry name" value="TLD"/>
    <property type="match status" value="1"/>
</dbReference>
<feature type="coiled-coil region" evidence="3">
    <location>
        <begin position="259"/>
        <end position="286"/>
    </location>
</feature>
<dbReference type="AlphaFoldDB" id="A0A9Q0RAP4"/>
<dbReference type="CDD" id="cd14733">
    <property type="entry name" value="BACK"/>
    <property type="match status" value="1"/>
</dbReference>
<evidence type="ECO:0000256" key="1">
    <source>
        <dbReference type="ARBA" id="ARBA00022441"/>
    </source>
</evidence>
<dbReference type="InterPro" id="IPR011705">
    <property type="entry name" value="BACK"/>
</dbReference>
<keyword evidence="2" id="KW-0677">Repeat</keyword>
<protein>
    <submittedName>
        <fullName evidence="5">Pep-cterm sorting domain-containing protein</fullName>
    </submittedName>
</protein>
<evidence type="ECO:0000313" key="6">
    <source>
        <dbReference type="Proteomes" id="UP001149090"/>
    </source>
</evidence>
<feature type="coiled-coil region" evidence="3">
    <location>
        <begin position="203"/>
        <end position="235"/>
    </location>
</feature>
<dbReference type="InterPro" id="IPR006571">
    <property type="entry name" value="TLDc_dom"/>
</dbReference>
<dbReference type="Pfam" id="PF07707">
    <property type="entry name" value="BACK"/>
    <property type="match status" value="1"/>
</dbReference>
<proteinExistence type="predicted"/>
<dbReference type="InterPro" id="IPR000210">
    <property type="entry name" value="BTB/POZ_dom"/>
</dbReference>
<dbReference type="Gene3D" id="3.30.710.10">
    <property type="entry name" value="Potassium Channel Kv1.1, Chain A"/>
    <property type="match status" value="1"/>
</dbReference>
<dbReference type="OrthoDB" id="1893551at2759"/>
<dbReference type="CDD" id="cd18186">
    <property type="entry name" value="BTB_POZ_ZBTB_KLHL-like"/>
    <property type="match status" value="1"/>
</dbReference>
<evidence type="ECO:0000256" key="3">
    <source>
        <dbReference type="SAM" id="Coils"/>
    </source>
</evidence>
<dbReference type="SUPFAM" id="SSF54695">
    <property type="entry name" value="POZ domain"/>
    <property type="match status" value="1"/>
</dbReference>
<comment type="caution">
    <text evidence="5">The sequence shown here is derived from an EMBL/GenBank/DDBJ whole genome shotgun (WGS) entry which is preliminary data.</text>
</comment>
<evidence type="ECO:0000313" key="5">
    <source>
        <dbReference type="EMBL" id="KAJ5073317.1"/>
    </source>
</evidence>
<name>A0A9Q0RAP4_ANAIG</name>
<evidence type="ECO:0000256" key="2">
    <source>
        <dbReference type="ARBA" id="ARBA00022737"/>
    </source>
</evidence>
<dbReference type="SMART" id="SM00225">
    <property type="entry name" value="BTB"/>
    <property type="match status" value="1"/>
</dbReference>
<keyword evidence="6" id="KW-1185">Reference proteome</keyword>
<dbReference type="SMART" id="SM00875">
    <property type="entry name" value="BACK"/>
    <property type="match status" value="1"/>
</dbReference>
<organism evidence="5 6">
    <name type="scientific">Anaeramoeba ignava</name>
    <name type="common">Anaerobic marine amoeba</name>
    <dbReference type="NCBI Taxonomy" id="1746090"/>
    <lineage>
        <taxon>Eukaryota</taxon>
        <taxon>Metamonada</taxon>
        <taxon>Anaeramoebidae</taxon>
        <taxon>Anaeramoeba</taxon>
    </lineage>
</organism>